<keyword evidence="5" id="KW-0963">Cytoplasm</keyword>
<keyword evidence="8" id="KW-0969">Cilium</keyword>
<dbReference type="EMBL" id="JAOTOJ010000012">
    <property type="protein sequence ID" value="KAK9393778.1"/>
    <property type="molecule type" value="Genomic_DNA"/>
</dbReference>
<dbReference type="GO" id="GO:0005634">
    <property type="term" value="C:nucleus"/>
    <property type="evidence" value="ECO:0007669"/>
    <property type="project" value="UniProtKB-SubCell"/>
</dbReference>
<feature type="coiled-coil region" evidence="14">
    <location>
        <begin position="420"/>
        <end position="506"/>
    </location>
</feature>
<dbReference type="Proteomes" id="UP001474421">
    <property type="component" value="Unassembled WGS sequence"/>
</dbReference>
<feature type="coiled-coil region" evidence="14">
    <location>
        <begin position="191"/>
        <end position="284"/>
    </location>
</feature>
<keyword evidence="6" id="KW-0282">Flagellum</keyword>
<keyword evidence="7 14" id="KW-0175">Coiled coil</keyword>
<comment type="caution">
    <text evidence="16">The sequence shown here is derived from an EMBL/GenBank/DDBJ whole genome shotgun (WGS) entry which is preliminary data.</text>
</comment>
<name>A0AAW1AVA1_CROAD</name>
<dbReference type="InterPro" id="IPR026504">
    <property type="entry name" value="MNS1"/>
</dbReference>
<evidence type="ECO:0000256" key="2">
    <source>
        <dbReference type="ARBA" id="ARBA00004611"/>
    </source>
</evidence>
<keyword evidence="11" id="KW-0469">Meiosis</keyword>
<evidence type="ECO:0000259" key="15">
    <source>
        <dbReference type="Pfam" id="PF13868"/>
    </source>
</evidence>
<protein>
    <recommendedName>
        <fullName evidence="4">Meiosis-specific nuclear structural protein 1</fullName>
    </recommendedName>
</protein>
<evidence type="ECO:0000256" key="6">
    <source>
        <dbReference type="ARBA" id="ARBA00022846"/>
    </source>
</evidence>
<keyword evidence="9" id="KW-0206">Cytoskeleton</keyword>
<dbReference type="GO" id="GO:0031514">
    <property type="term" value="C:motile cilium"/>
    <property type="evidence" value="ECO:0007669"/>
    <property type="project" value="TreeGrafter"/>
</dbReference>
<dbReference type="AlphaFoldDB" id="A0AAW1AVA1"/>
<evidence type="ECO:0000256" key="3">
    <source>
        <dbReference type="ARBA" id="ARBA00009158"/>
    </source>
</evidence>
<evidence type="ECO:0000256" key="10">
    <source>
        <dbReference type="ARBA" id="ARBA00023242"/>
    </source>
</evidence>
<evidence type="ECO:0000256" key="8">
    <source>
        <dbReference type="ARBA" id="ARBA00023069"/>
    </source>
</evidence>
<evidence type="ECO:0000256" key="5">
    <source>
        <dbReference type="ARBA" id="ARBA00022490"/>
    </source>
</evidence>
<comment type="subcellular location">
    <subcellularLocation>
        <location evidence="2">Cytoplasm</location>
        <location evidence="2">Cytoskeleton</location>
        <location evidence="2">Flagellum axoneme</location>
    </subcellularLocation>
    <subcellularLocation>
        <location evidence="1">Nucleus</location>
    </subcellularLocation>
</comment>
<dbReference type="GO" id="GO:0051321">
    <property type="term" value="P:meiotic cell cycle"/>
    <property type="evidence" value="ECO:0007669"/>
    <property type="project" value="UniProtKB-KW"/>
</dbReference>
<dbReference type="Pfam" id="PF13868">
    <property type="entry name" value="TPH"/>
    <property type="match status" value="1"/>
</dbReference>
<evidence type="ECO:0000256" key="4">
    <source>
        <dbReference type="ARBA" id="ARBA00014813"/>
    </source>
</evidence>
<accession>A0AAW1AVA1</accession>
<evidence type="ECO:0000256" key="12">
    <source>
        <dbReference type="ARBA" id="ARBA00023273"/>
    </source>
</evidence>
<dbReference type="InterPro" id="IPR043597">
    <property type="entry name" value="TPH_dom"/>
</dbReference>
<keyword evidence="12" id="KW-0966">Cell projection</keyword>
<evidence type="ECO:0000256" key="13">
    <source>
        <dbReference type="ARBA" id="ARBA00046114"/>
    </source>
</evidence>
<keyword evidence="17" id="KW-1185">Reference proteome</keyword>
<gene>
    <name evidence="16" type="ORF">NXF25_015441</name>
</gene>
<dbReference type="GO" id="GO:0044782">
    <property type="term" value="P:cilium organization"/>
    <property type="evidence" value="ECO:0007669"/>
    <property type="project" value="TreeGrafter"/>
</dbReference>
<comment type="similarity">
    <text evidence="3">Belongs to the MNS1 family.</text>
</comment>
<proteinExistence type="inferred from homology"/>
<evidence type="ECO:0000256" key="7">
    <source>
        <dbReference type="ARBA" id="ARBA00023054"/>
    </source>
</evidence>
<evidence type="ECO:0000313" key="17">
    <source>
        <dbReference type="Proteomes" id="UP001474421"/>
    </source>
</evidence>
<feature type="domain" description="Trichohyalin-plectin-homology" evidence="15">
    <location>
        <begin position="246"/>
        <end position="597"/>
    </location>
</feature>
<dbReference type="PANTHER" id="PTHR19265:SF0">
    <property type="entry name" value="MEIOSIS-SPECIFIC NUCLEAR STRUCTURAL PROTEIN 1"/>
    <property type="match status" value="1"/>
</dbReference>
<comment type="function">
    <text evidence="13">Microtubule inner protein (MIP) part of the dynein-decorated doublet microtubules (DMTs) in cilia axoneme, which is required for motile cilia beating. May play a role in the control of meiotic division and germ cell differentiation through regulation of pairing and recombination during meiosis. Required for sperm flagella assembly. May play a role in the assembly and function of the outer dynein arm-docking complex (ODA-DC). ODA-DC mediates outer dynein arms (ODA) binding onto the axonemal doublet microtubules.</text>
</comment>
<evidence type="ECO:0000256" key="14">
    <source>
        <dbReference type="SAM" id="Coils"/>
    </source>
</evidence>
<evidence type="ECO:0000313" key="16">
    <source>
        <dbReference type="EMBL" id="KAK9393778.1"/>
    </source>
</evidence>
<evidence type="ECO:0000256" key="1">
    <source>
        <dbReference type="ARBA" id="ARBA00004123"/>
    </source>
</evidence>
<evidence type="ECO:0000256" key="9">
    <source>
        <dbReference type="ARBA" id="ARBA00023212"/>
    </source>
</evidence>
<keyword evidence="10" id="KW-0539">Nucleus</keyword>
<feature type="coiled-coil region" evidence="14">
    <location>
        <begin position="313"/>
        <end position="344"/>
    </location>
</feature>
<dbReference type="PANTHER" id="PTHR19265">
    <property type="entry name" value="MEIOSIS-SPECIFIC NUCLEAR STRUCTURAL PROTEIN 1"/>
    <property type="match status" value="1"/>
</dbReference>
<sequence length="629" mass="74714">MLSGQEWVSQSGACSHSAAYLPLKLPSGKTLRAWAELHPGASGTPQLCPGLVGSRPFPGIPSERLRPQRRPAGAQVAAALRLSAGKPRVLAGCGSPPKPGCLETRRAPLVSAGIPRPAALWARGGRLNAAMAQKPSRRQPTAAQLMDRKQHELYFQQMREREHRKKLERVHQLEVMWEAEDRVQQKRVTRLLREEEHEQRLEEAVQQAEENKKLKALELQQEEKLATELARLNHDKLKDEKMRQQIKENSIELRELERKLQSAYMNKERAVQIAEKEALKYEKMKEDAEIYQAMKEEQGRAAKTENAVETRRNQEKLLYQQELEKQLEEEERRKQAAYKEFLREKLLIDEIVRKIYEEDEKARQDRLEKKRTTQKFIEEFQKDQALRRRRQHEEMEEENRKIMEFANMWQEREDNRMAKIHENEEKKRKLQQMLADVLKKEQQEREELEQIRAEWHFEEQAETERKEEMEELEKRIRQRLELRNSYEEQLALRKMLLQDLKEEEEAFAQATLAKFAEDDRIEQMNAQKRRMKQLEHRREVEKLIQERRKQVIADRESELEERQIEERRRGIVADIIEEERQKLLKEHAVKLLGYLPRGILKDEQDVNMLGEEFRQAYQKKPEVGPSEVN</sequence>
<evidence type="ECO:0000256" key="11">
    <source>
        <dbReference type="ARBA" id="ARBA00023254"/>
    </source>
</evidence>
<reference evidence="16 17" key="1">
    <citation type="journal article" date="2024" name="Proc. Natl. Acad. Sci. U.S.A.">
        <title>The genetic regulatory architecture and epigenomic basis for age-related changes in rattlesnake venom.</title>
        <authorList>
            <person name="Hogan M.P."/>
            <person name="Holding M.L."/>
            <person name="Nystrom G.S."/>
            <person name="Colston T.J."/>
            <person name="Bartlett D.A."/>
            <person name="Mason A.J."/>
            <person name="Ellsworth S.A."/>
            <person name="Rautsaw R.M."/>
            <person name="Lawrence K.C."/>
            <person name="Strickland J.L."/>
            <person name="He B."/>
            <person name="Fraser P."/>
            <person name="Margres M.J."/>
            <person name="Gilbert D.M."/>
            <person name="Gibbs H.L."/>
            <person name="Parkinson C.L."/>
            <person name="Rokyta D.R."/>
        </authorList>
    </citation>
    <scope>NUCLEOTIDE SEQUENCE [LARGE SCALE GENOMIC DNA]</scope>
    <source>
        <strain evidence="16">DRR0105</strain>
    </source>
</reference>
<organism evidence="16 17">
    <name type="scientific">Crotalus adamanteus</name>
    <name type="common">Eastern diamondback rattlesnake</name>
    <dbReference type="NCBI Taxonomy" id="8729"/>
    <lineage>
        <taxon>Eukaryota</taxon>
        <taxon>Metazoa</taxon>
        <taxon>Chordata</taxon>
        <taxon>Craniata</taxon>
        <taxon>Vertebrata</taxon>
        <taxon>Euteleostomi</taxon>
        <taxon>Lepidosauria</taxon>
        <taxon>Squamata</taxon>
        <taxon>Bifurcata</taxon>
        <taxon>Unidentata</taxon>
        <taxon>Episquamata</taxon>
        <taxon>Toxicofera</taxon>
        <taxon>Serpentes</taxon>
        <taxon>Colubroidea</taxon>
        <taxon>Viperidae</taxon>
        <taxon>Crotalinae</taxon>
        <taxon>Crotalus</taxon>
    </lineage>
</organism>